<feature type="region of interest" description="Disordered" evidence="11">
    <location>
        <begin position="182"/>
        <end position="207"/>
    </location>
</feature>
<dbReference type="GO" id="GO:0000379">
    <property type="term" value="P:tRNA-type intron splice site recognition and cleavage"/>
    <property type="evidence" value="ECO:0007669"/>
    <property type="project" value="TreeGrafter"/>
</dbReference>
<dbReference type="STRING" id="7994.ENSAMXP00000032707"/>
<reference evidence="15" key="2">
    <citation type="journal article" date="2014" name="Nat. Commun.">
        <title>The cavefish genome reveals candidate genes for eye loss.</title>
        <authorList>
            <person name="McGaugh S.E."/>
            <person name="Gross J.B."/>
            <person name="Aken B."/>
            <person name="Blin M."/>
            <person name="Borowsky R."/>
            <person name="Chalopin D."/>
            <person name="Hinaux H."/>
            <person name="Jeffery W.R."/>
            <person name="Keene A."/>
            <person name="Ma L."/>
            <person name="Minx P."/>
            <person name="Murphy D."/>
            <person name="O'Quin K.E."/>
            <person name="Retaux S."/>
            <person name="Rohner N."/>
            <person name="Searle S.M."/>
            <person name="Stahl B.A."/>
            <person name="Tabin C."/>
            <person name="Volff J.N."/>
            <person name="Yoshizawa M."/>
            <person name="Warren W.C."/>
        </authorList>
    </citation>
    <scope>NUCLEOTIDE SEQUENCE [LARGE SCALE GENOMIC DNA]</scope>
    <source>
        <strain evidence="15">female</strain>
    </source>
</reference>
<evidence type="ECO:0000313" key="14">
    <source>
        <dbReference type="Ensembl" id="ENSAMXP00000032707.1"/>
    </source>
</evidence>
<reference evidence="14" key="4">
    <citation type="submission" date="2025-09" db="UniProtKB">
        <authorList>
            <consortium name="Ensembl"/>
        </authorList>
    </citation>
    <scope>IDENTIFICATION</scope>
</reference>
<evidence type="ECO:0000256" key="9">
    <source>
        <dbReference type="PIRNR" id="PIRNR011789"/>
    </source>
</evidence>
<dbReference type="EC" id="4.6.1.16" evidence="3 9"/>
<accession>A0A3B1IRV4</accession>
<evidence type="ECO:0000259" key="12">
    <source>
        <dbReference type="Pfam" id="PF01974"/>
    </source>
</evidence>
<evidence type="ECO:0000256" key="4">
    <source>
        <dbReference type="ARBA" id="ARBA00022664"/>
    </source>
</evidence>
<dbReference type="Ensembl" id="ENSAMXT00000054699.1">
    <property type="protein sequence ID" value="ENSAMXP00000032707.1"/>
    <property type="gene ID" value="ENSAMXG00000043484.1"/>
</dbReference>
<feature type="compositionally biased region" description="Basic and acidic residues" evidence="11">
    <location>
        <begin position="185"/>
        <end position="203"/>
    </location>
</feature>
<dbReference type="InterPro" id="IPR036167">
    <property type="entry name" value="tRNA_intron_Endo_cat-like_sf"/>
</dbReference>
<evidence type="ECO:0000313" key="15">
    <source>
        <dbReference type="Proteomes" id="UP000018467"/>
    </source>
</evidence>
<dbReference type="Gene3D" id="3.40.1350.10">
    <property type="match status" value="1"/>
</dbReference>
<dbReference type="Proteomes" id="UP000018467">
    <property type="component" value="Unassembled WGS sequence"/>
</dbReference>
<keyword evidence="7 9" id="KW-0539">Nucleus</keyword>
<reference evidence="14" key="3">
    <citation type="submission" date="2025-08" db="UniProtKB">
        <authorList>
            <consortium name="Ensembl"/>
        </authorList>
    </citation>
    <scope>IDENTIFICATION</scope>
</reference>
<comment type="similarity">
    <text evidence="2 9">Belongs to the tRNA-intron endonuclease family.</text>
</comment>
<dbReference type="GeneTree" id="ENSGT00390000013266"/>
<evidence type="ECO:0000259" key="13">
    <source>
        <dbReference type="Pfam" id="PF02778"/>
    </source>
</evidence>
<dbReference type="GO" id="GO:0000214">
    <property type="term" value="C:tRNA-intron endonuclease complex"/>
    <property type="evidence" value="ECO:0007669"/>
    <property type="project" value="UniProtKB-UniRule"/>
</dbReference>
<feature type="domain" description="tRNA intron endonuclease N-terminal" evidence="13">
    <location>
        <begin position="307"/>
        <end position="341"/>
    </location>
</feature>
<dbReference type="GO" id="GO:0006397">
    <property type="term" value="P:mRNA processing"/>
    <property type="evidence" value="ECO:0007669"/>
    <property type="project" value="UniProtKB-KW"/>
</dbReference>
<feature type="active site" evidence="10">
    <location>
        <position position="428"/>
    </location>
</feature>
<dbReference type="InterPro" id="IPR006676">
    <property type="entry name" value="tRNA_splic"/>
</dbReference>
<dbReference type="GO" id="GO:0000213">
    <property type="term" value="F:tRNA-intron lyase activity"/>
    <property type="evidence" value="ECO:0007669"/>
    <property type="project" value="UniProtKB-UniRule"/>
</dbReference>
<evidence type="ECO:0000256" key="8">
    <source>
        <dbReference type="ARBA" id="ARBA00071058"/>
    </source>
</evidence>
<evidence type="ECO:0000256" key="10">
    <source>
        <dbReference type="PIRSR" id="PIRSR011789-1"/>
    </source>
</evidence>
<dbReference type="GO" id="GO:0003676">
    <property type="term" value="F:nucleic acid binding"/>
    <property type="evidence" value="ECO:0007669"/>
    <property type="project" value="InterPro"/>
</dbReference>
<feature type="active site" evidence="10">
    <location>
        <position position="381"/>
    </location>
</feature>
<dbReference type="AlphaFoldDB" id="A0A3B1IRV4"/>
<dbReference type="CDD" id="cd22363">
    <property type="entry name" value="tRNA-intron_lyase_C"/>
    <property type="match status" value="1"/>
</dbReference>
<evidence type="ECO:0000256" key="3">
    <source>
        <dbReference type="ARBA" id="ARBA00012573"/>
    </source>
</evidence>
<dbReference type="SUPFAM" id="SSF53032">
    <property type="entry name" value="tRNA-intron endonuclease catalytic domain-like"/>
    <property type="match status" value="1"/>
</dbReference>
<keyword evidence="6 9" id="KW-0456">Lyase</keyword>
<dbReference type="Pfam" id="PF02778">
    <property type="entry name" value="tRNA_int_endo_N"/>
    <property type="match status" value="1"/>
</dbReference>
<keyword evidence="15" id="KW-1185">Reference proteome</keyword>
<dbReference type="Bgee" id="ENSAMXG00000043484">
    <property type="expression patterns" value="Expressed in testis and 10 other cell types or tissues"/>
</dbReference>
<organism evidence="14 15">
    <name type="scientific">Astyanax mexicanus</name>
    <name type="common">Blind cave fish</name>
    <name type="synonym">Astyanax fasciatus mexicanus</name>
    <dbReference type="NCBI Taxonomy" id="7994"/>
    <lineage>
        <taxon>Eukaryota</taxon>
        <taxon>Metazoa</taxon>
        <taxon>Chordata</taxon>
        <taxon>Craniata</taxon>
        <taxon>Vertebrata</taxon>
        <taxon>Euteleostomi</taxon>
        <taxon>Actinopterygii</taxon>
        <taxon>Neopterygii</taxon>
        <taxon>Teleostei</taxon>
        <taxon>Ostariophysi</taxon>
        <taxon>Characiformes</taxon>
        <taxon>Characoidei</taxon>
        <taxon>Acestrorhamphidae</taxon>
        <taxon>Acestrorhamphinae</taxon>
        <taxon>Astyanax</taxon>
    </lineage>
</organism>
<protein>
    <recommendedName>
        <fullName evidence="8 9">tRNA-splicing endonuclease subunit Sen2</fullName>
        <ecNumber evidence="3 9">4.6.1.16</ecNumber>
    </recommendedName>
</protein>
<comment type="subcellular location">
    <subcellularLocation>
        <location evidence="1 9">Nucleus</location>
    </subcellularLocation>
</comment>
<sequence>MEAVFQAPKRRPKVYESFESPLPVPFTSVQGTSSLQEALICKAEIINQHVIVREADHIQALYGKGYFGKGVLSKSRPEHSISERWEYIGNECLPVIPLSRYQKLVSWAHSALLAQGLDEEVISETMQKLTQPIELNLREEHGAEHDNEPINNKKHQEMAASQTQSCDNFSQDQSMENEIAAEGLNDDRMDSESSEAEKPRRQGDPMYDPLAELYPQEPEQVDPNALAKVKCKRHDDWIIHCGCRLDESQMTSVLVQSGKESGSCLVHGYVLVEEPDEEDNGDPNEDDISCVRMAKLVCRINPFNMVEHLQLSYEEAFFLVYALGCLSIYYDGEALSVLQLWRMFCSVQPNFETNYAAYHYFRSKGWVPKPGIKYGTDLMLYRKGPPFYHASYSVVVEKVDDSFQGATLRPFSWRSFAAISRITGNVSKELMLCYVIVPSDMNKEDLSSPEFLKRVKVQEVIVSRWISSRERMEQDEI</sequence>
<evidence type="ECO:0000256" key="2">
    <source>
        <dbReference type="ARBA" id="ARBA00008078"/>
    </source>
</evidence>
<dbReference type="Pfam" id="PF01974">
    <property type="entry name" value="tRNA_int_endo"/>
    <property type="match status" value="1"/>
</dbReference>
<dbReference type="PANTHER" id="PTHR21227">
    <property type="entry name" value="TRNA-SPLICING ENDONUCLEASE SUBUNIT SEN2"/>
    <property type="match status" value="1"/>
</dbReference>
<keyword evidence="5 9" id="KW-0819">tRNA processing</keyword>
<evidence type="ECO:0000256" key="6">
    <source>
        <dbReference type="ARBA" id="ARBA00023239"/>
    </source>
</evidence>
<evidence type="ECO:0000256" key="5">
    <source>
        <dbReference type="ARBA" id="ARBA00022694"/>
    </source>
</evidence>
<evidence type="ECO:0000256" key="7">
    <source>
        <dbReference type="ARBA" id="ARBA00023242"/>
    </source>
</evidence>
<dbReference type="InterPro" id="IPR011856">
    <property type="entry name" value="tRNA_endonuc-like_dom_sf"/>
</dbReference>
<dbReference type="PANTHER" id="PTHR21227:SF0">
    <property type="entry name" value="TRNA-SPLICING ENDONUCLEASE SUBUNIT SEN2"/>
    <property type="match status" value="1"/>
</dbReference>
<dbReference type="NCBIfam" id="TIGR00324">
    <property type="entry name" value="endA"/>
    <property type="match status" value="1"/>
</dbReference>
<proteinExistence type="inferred from homology"/>
<dbReference type="InterPro" id="IPR006677">
    <property type="entry name" value="tRNA_intron_Endonuc_cat-like"/>
</dbReference>
<dbReference type="PIRSF" id="PIRSF011789">
    <property type="entry name" value="tRNA_splic_SEN2"/>
    <property type="match status" value="1"/>
</dbReference>
<dbReference type="InParanoid" id="A0A3B1IRV4"/>
<evidence type="ECO:0000256" key="1">
    <source>
        <dbReference type="ARBA" id="ARBA00004123"/>
    </source>
</evidence>
<feature type="domain" description="tRNA intron endonuclease catalytic" evidence="12">
    <location>
        <begin position="351"/>
        <end position="435"/>
    </location>
</feature>
<dbReference type="GO" id="GO:0005737">
    <property type="term" value="C:cytoplasm"/>
    <property type="evidence" value="ECO:0007669"/>
    <property type="project" value="TreeGrafter"/>
</dbReference>
<dbReference type="InterPro" id="IPR016589">
    <property type="entry name" value="tRNA_splic_SEN2"/>
</dbReference>
<dbReference type="FunFam" id="3.40.1350.10:FF:000001">
    <property type="entry name" value="tRNA-splicing endonuclease subunit Sen2"/>
    <property type="match status" value="1"/>
</dbReference>
<feature type="active site" evidence="10">
    <location>
        <position position="389"/>
    </location>
</feature>
<evidence type="ECO:0000256" key="11">
    <source>
        <dbReference type="SAM" id="MobiDB-lite"/>
    </source>
</evidence>
<reference evidence="15" key="1">
    <citation type="submission" date="2013-03" db="EMBL/GenBank/DDBJ databases">
        <authorList>
            <person name="Jeffery W."/>
            <person name="Warren W."/>
            <person name="Wilson R.K."/>
        </authorList>
    </citation>
    <scope>NUCLEOTIDE SEQUENCE</scope>
    <source>
        <strain evidence="15">female</strain>
    </source>
</reference>
<name>A0A3B1IRV4_ASTMX</name>
<keyword evidence="4" id="KW-0507">mRNA processing</keyword>
<comment type="function">
    <text evidence="9">Constitutes one of the two catalytic subunit of the tRNA-splicing endonuclease complex, a complex responsible for identification and cleavage of the splice sites in pre-tRNA. It cleaves pre-tRNA at the 5'- and 3'-splice sites to release the intron. The products are an intron and two tRNA half-molecules bearing 2',3'-cyclic phosphate and 5'-OH termini. There are no conserved sequences at the splice sites, but the intron is invariably located at the same site in the gene, placing the splice sites an invariant distance from the constant structural features of the tRNA body.</text>
</comment>
<dbReference type="InterPro" id="IPR006678">
    <property type="entry name" value="tRNA_intron_Endonuc_N"/>
</dbReference>